<dbReference type="OrthoDB" id="9813892at2"/>
<dbReference type="STRING" id="649349.Lbys_3022"/>
<feature type="domain" description="Photosynthesis system II assembly factor Ycf48/Hcf136-like" evidence="4">
    <location>
        <begin position="17"/>
        <end position="113"/>
    </location>
</feature>
<feature type="chain" id="PRO_5003188426" evidence="3">
    <location>
        <begin position="18"/>
        <end position="331"/>
    </location>
</feature>
<dbReference type="Pfam" id="PF14870">
    <property type="entry name" value="PSII_BNR"/>
    <property type="match status" value="1"/>
</dbReference>
<reference key="1">
    <citation type="submission" date="2010-11" db="EMBL/GenBank/DDBJ databases">
        <title>The complete genome of Leadbetterella byssophila DSM 17132.</title>
        <authorList>
            <consortium name="US DOE Joint Genome Institute (JGI-PGF)"/>
            <person name="Lucas S."/>
            <person name="Copeland A."/>
            <person name="Lapidus A."/>
            <person name="Glavina del Rio T."/>
            <person name="Dalin E."/>
            <person name="Tice H."/>
            <person name="Bruce D."/>
            <person name="Goodwin L."/>
            <person name="Pitluck S."/>
            <person name="Kyrpides N."/>
            <person name="Mavromatis K."/>
            <person name="Ivanova N."/>
            <person name="Teshima H."/>
            <person name="Brettin T."/>
            <person name="Detter J.C."/>
            <person name="Han C."/>
            <person name="Tapia R."/>
            <person name="Land M."/>
            <person name="Hauser L."/>
            <person name="Markowitz V."/>
            <person name="Cheng J.-F."/>
            <person name="Hugenholtz P."/>
            <person name="Woyke T."/>
            <person name="Wu D."/>
            <person name="Tindall B."/>
            <person name="Pomrenke H.G."/>
            <person name="Brambilla E."/>
            <person name="Klenk H.-P."/>
            <person name="Eisen J.A."/>
        </authorList>
    </citation>
    <scope>NUCLEOTIDE SEQUENCE [LARGE SCALE GENOMIC DNA]</scope>
    <source>
        <strain>DSM 17132</strain>
    </source>
</reference>
<name>E4RTX6_LEAB4</name>
<dbReference type="GO" id="GO:0009523">
    <property type="term" value="C:photosystem II"/>
    <property type="evidence" value="ECO:0007669"/>
    <property type="project" value="UniProtKB-KW"/>
</dbReference>
<evidence type="ECO:0000256" key="1">
    <source>
        <dbReference type="ARBA" id="ARBA00022531"/>
    </source>
</evidence>
<evidence type="ECO:0000313" key="5">
    <source>
        <dbReference type="EMBL" id="ADQ18684.1"/>
    </source>
</evidence>
<reference evidence="5 6" key="2">
    <citation type="journal article" date="2011" name="Stand. Genomic Sci.">
        <title>Complete genome sequence of Leadbetterella byssophila type strain (4M15).</title>
        <authorList>
            <person name="Abt B."/>
            <person name="Teshima H."/>
            <person name="Lucas S."/>
            <person name="Lapidus A."/>
            <person name="Del Rio T.G."/>
            <person name="Nolan M."/>
            <person name="Tice H."/>
            <person name="Cheng J.F."/>
            <person name="Pitluck S."/>
            <person name="Liolios K."/>
            <person name="Pagani I."/>
            <person name="Ivanova N."/>
            <person name="Mavromatis K."/>
            <person name="Pati A."/>
            <person name="Tapia R."/>
            <person name="Han C."/>
            <person name="Goodwin L."/>
            <person name="Chen A."/>
            <person name="Palaniappan K."/>
            <person name="Land M."/>
            <person name="Hauser L."/>
            <person name="Chang Y.J."/>
            <person name="Jeffries C.D."/>
            <person name="Rohde M."/>
            <person name="Goker M."/>
            <person name="Tindall B.J."/>
            <person name="Detter J.C."/>
            <person name="Woyke T."/>
            <person name="Bristow J."/>
            <person name="Eisen J.A."/>
            <person name="Markowitz V."/>
            <person name="Hugenholtz P."/>
            <person name="Klenk H.P."/>
            <person name="Kyrpides N.C."/>
        </authorList>
    </citation>
    <scope>NUCLEOTIDE SEQUENCE [LARGE SCALE GENOMIC DNA]</scope>
    <source>
        <strain evidence="6">DSM 17132 / JCM 16389 / KACC 11308 / NBRC 106382 / 4M15</strain>
    </source>
</reference>
<dbReference type="KEGG" id="lby:Lbys_3022"/>
<dbReference type="Proteomes" id="UP000007435">
    <property type="component" value="Chromosome"/>
</dbReference>
<feature type="signal peptide" evidence="3">
    <location>
        <begin position="1"/>
        <end position="17"/>
    </location>
</feature>
<dbReference type="CDD" id="cd15482">
    <property type="entry name" value="Sialidase_non-viral"/>
    <property type="match status" value="1"/>
</dbReference>
<dbReference type="eggNOG" id="COG4447">
    <property type="taxonomic scope" value="Bacteria"/>
</dbReference>
<dbReference type="HOGENOM" id="CLU_064269_0_0_10"/>
<dbReference type="RefSeq" id="WP_013409716.1">
    <property type="nucleotide sequence ID" value="NC_014655.1"/>
</dbReference>
<keyword evidence="3" id="KW-0732">Signal</keyword>
<protein>
    <submittedName>
        <fullName evidence="5">Oxidoreductase, putative</fullName>
    </submittedName>
</protein>
<dbReference type="SUPFAM" id="SSF110296">
    <property type="entry name" value="Oligoxyloglucan reducing end-specific cellobiohydrolase"/>
    <property type="match status" value="1"/>
</dbReference>
<keyword evidence="6" id="KW-1185">Reference proteome</keyword>
<dbReference type="PANTHER" id="PTHR47199:SF2">
    <property type="entry name" value="PHOTOSYSTEM II STABILITY_ASSEMBLY FACTOR HCF136, CHLOROPLASTIC"/>
    <property type="match status" value="1"/>
</dbReference>
<dbReference type="EMBL" id="CP002305">
    <property type="protein sequence ID" value="ADQ18684.1"/>
    <property type="molecule type" value="Genomic_DNA"/>
</dbReference>
<dbReference type="PANTHER" id="PTHR47199">
    <property type="entry name" value="PHOTOSYSTEM II STABILITY/ASSEMBLY FACTOR HCF136, CHLOROPLASTIC"/>
    <property type="match status" value="1"/>
</dbReference>
<evidence type="ECO:0000256" key="3">
    <source>
        <dbReference type="SAM" id="SignalP"/>
    </source>
</evidence>
<organism evidence="5 6">
    <name type="scientific">Leadbetterella byssophila (strain DSM 17132 / JCM 16389 / KACC 11308 / NBRC 106382 / 4M15)</name>
    <dbReference type="NCBI Taxonomy" id="649349"/>
    <lineage>
        <taxon>Bacteria</taxon>
        <taxon>Pseudomonadati</taxon>
        <taxon>Bacteroidota</taxon>
        <taxon>Cytophagia</taxon>
        <taxon>Cytophagales</taxon>
        <taxon>Leadbetterellaceae</taxon>
        <taxon>Leadbetterella</taxon>
    </lineage>
</organism>
<evidence type="ECO:0000313" key="6">
    <source>
        <dbReference type="Proteomes" id="UP000007435"/>
    </source>
</evidence>
<accession>E4RTX6</accession>
<gene>
    <name evidence="5" type="ordered locus">Lbys_3022</name>
</gene>
<keyword evidence="1" id="KW-0602">Photosynthesis</keyword>
<proteinExistence type="predicted"/>
<dbReference type="InterPro" id="IPR015943">
    <property type="entry name" value="WD40/YVTN_repeat-like_dom_sf"/>
</dbReference>
<sequence length="331" mass="36354">MKRILLLLILSLNSAWCQWQIQTLPGSPTIRALDASGPDHIWLSGSKGSLFISTDRGNTWENRCPEEYKHLDFRGIAVLSDTVIIAMSAGEGEDGKAVVIKSGDKGKTWRKVLQKTEPGTFFDGIKFKSPWTGFILGDPIDAYPYLLKTVDAGETWERVKNLPPIEEGEASFASSNSGIATLGDNIWFHTQNRVFHSNNSGEYWQVHNTLFLKGKSQGIFGLFALDPYTLIAVGGDYLPHKEPVLQYSLSGSSGQAWYTQKEFWKVGLTECISSFGEKKHLISVGTHGTAISQDSGYSWKPLDQASFHVVKCFGNTCLAAGGEGKVGIISL</sequence>
<evidence type="ECO:0000256" key="2">
    <source>
        <dbReference type="ARBA" id="ARBA00023276"/>
    </source>
</evidence>
<dbReference type="GO" id="GO:0015979">
    <property type="term" value="P:photosynthesis"/>
    <property type="evidence" value="ECO:0007669"/>
    <property type="project" value="UniProtKB-KW"/>
</dbReference>
<evidence type="ECO:0000259" key="4">
    <source>
        <dbReference type="Pfam" id="PF14870"/>
    </source>
</evidence>
<dbReference type="Gene3D" id="2.130.10.10">
    <property type="entry name" value="YVTN repeat-like/Quinoprotein amine dehydrogenase"/>
    <property type="match status" value="1"/>
</dbReference>
<keyword evidence="2" id="KW-0604">Photosystem II</keyword>
<dbReference type="InterPro" id="IPR028203">
    <property type="entry name" value="PSII_CF48-like_dom"/>
</dbReference>
<dbReference type="AlphaFoldDB" id="E4RTX6"/>